<accession>A0A9D2U8C2</accession>
<name>A0A9D2U8C2_9BURK</name>
<reference evidence="2" key="2">
    <citation type="submission" date="2021-04" db="EMBL/GenBank/DDBJ databases">
        <authorList>
            <person name="Gilroy R."/>
        </authorList>
    </citation>
    <scope>NUCLEOTIDE SEQUENCE</scope>
    <source>
        <strain evidence="2">9264</strain>
    </source>
</reference>
<proteinExistence type="predicted"/>
<organism evidence="2 3">
    <name type="scientific">Candidatus Paenalcaligenes intestinipullorum</name>
    <dbReference type="NCBI Taxonomy" id="2838718"/>
    <lineage>
        <taxon>Bacteria</taxon>
        <taxon>Pseudomonadati</taxon>
        <taxon>Pseudomonadota</taxon>
        <taxon>Betaproteobacteria</taxon>
        <taxon>Burkholderiales</taxon>
        <taxon>Alcaligenaceae</taxon>
        <taxon>Paenalcaligenes</taxon>
    </lineage>
</organism>
<protein>
    <submittedName>
        <fullName evidence="2">Uncharacterized protein</fullName>
    </submittedName>
</protein>
<evidence type="ECO:0000256" key="1">
    <source>
        <dbReference type="SAM" id="Phobius"/>
    </source>
</evidence>
<dbReference type="Proteomes" id="UP000823889">
    <property type="component" value="Unassembled WGS sequence"/>
</dbReference>
<keyword evidence="1" id="KW-0812">Transmembrane</keyword>
<evidence type="ECO:0000313" key="3">
    <source>
        <dbReference type="Proteomes" id="UP000823889"/>
    </source>
</evidence>
<feature type="transmembrane region" description="Helical" evidence="1">
    <location>
        <begin position="12"/>
        <end position="33"/>
    </location>
</feature>
<dbReference type="AlphaFoldDB" id="A0A9D2U8C2"/>
<feature type="non-terminal residue" evidence="2">
    <location>
        <position position="1"/>
    </location>
</feature>
<comment type="caution">
    <text evidence="2">The sequence shown here is derived from an EMBL/GenBank/DDBJ whole genome shotgun (WGS) entry which is preliminary data.</text>
</comment>
<reference evidence="2" key="1">
    <citation type="journal article" date="2021" name="PeerJ">
        <title>Extensive microbial diversity within the chicken gut microbiome revealed by metagenomics and culture.</title>
        <authorList>
            <person name="Gilroy R."/>
            <person name="Ravi A."/>
            <person name="Getino M."/>
            <person name="Pursley I."/>
            <person name="Horton D.L."/>
            <person name="Alikhan N.F."/>
            <person name="Baker D."/>
            <person name="Gharbi K."/>
            <person name="Hall N."/>
            <person name="Watson M."/>
            <person name="Adriaenssens E.M."/>
            <person name="Foster-Nyarko E."/>
            <person name="Jarju S."/>
            <person name="Secka A."/>
            <person name="Antonio M."/>
            <person name="Oren A."/>
            <person name="Chaudhuri R.R."/>
            <person name="La Ragione R."/>
            <person name="Hildebrand F."/>
            <person name="Pallen M.J."/>
        </authorList>
    </citation>
    <scope>NUCLEOTIDE SEQUENCE</scope>
    <source>
        <strain evidence="2">9264</strain>
    </source>
</reference>
<sequence length="179" mass="20253">SLITKLTLGAKVFTLVVSVAIIFLWWLAARWLLNFGHHLDFSGLDALGEELLTYLERYNPFFWWAVVLIGSCIVLYALSQFVWRLHTQSLQRFVQEGDLTTLISQLHPNSIQVLDWCWEDRRNPITVGVLQRTASELSSGRVAKLDLVTRQQALLQPSLTASEAATAADSSLHSVEFRV</sequence>
<keyword evidence="1" id="KW-1133">Transmembrane helix</keyword>
<dbReference type="EMBL" id="DWUQ01000166">
    <property type="protein sequence ID" value="HJD44941.1"/>
    <property type="molecule type" value="Genomic_DNA"/>
</dbReference>
<gene>
    <name evidence="2" type="ORF">H9906_07965</name>
</gene>
<feature type="transmembrane region" description="Helical" evidence="1">
    <location>
        <begin position="61"/>
        <end position="83"/>
    </location>
</feature>
<evidence type="ECO:0000313" key="2">
    <source>
        <dbReference type="EMBL" id="HJD44941.1"/>
    </source>
</evidence>
<keyword evidence="1" id="KW-0472">Membrane</keyword>